<evidence type="ECO:0000313" key="3">
    <source>
        <dbReference type="Proteomes" id="UP000194946"/>
    </source>
</evidence>
<dbReference type="Proteomes" id="UP000194946">
    <property type="component" value="Unassembled WGS sequence"/>
</dbReference>
<evidence type="ECO:0008006" key="4">
    <source>
        <dbReference type="Google" id="ProtNLM"/>
    </source>
</evidence>
<evidence type="ECO:0000313" key="2">
    <source>
        <dbReference type="EMBL" id="OUI77916.1"/>
    </source>
</evidence>
<proteinExistence type="predicted"/>
<keyword evidence="3" id="KW-1185">Reference proteome</keyword>
<dbReference type="Gene3D" id="1.25.40.10">
    <property type="entry name" value="Tetratricopeptide repeat domain"/>
    <property type="match status" value="1"/>
</dbReference>
<dbReference type="RefSeq" id="WP_086632594.1">
    <property type="nucleotide sequence ID" value="NZ_JOPB01000011.1"/>
</dbReference>
<evidence type="ECO:0000256" key="1">
    <source>
        <dbReference type="SAM" id="SignalP"/>
    </source>
</evidence>
<organism evidence="2 3">
    <name type="scientific">Commensalibacter intestini</name>
    <dbReference type="NCBI Taxonomy" id="479936"/>
    <lineage>
        <taxon>Bacteria</taxon>
        <taxon>Pseudomonadati</taxon>
        <taxon>Pseudomonadota</taxon>
        <taxon>Alphaproteobacteria</taxon>
        <taxon>Acetobacterales</taxon>
        <taxon>Acetobacteraceae</taxon>
    </lineage>
</organism>
<reference evidence="3" key="1">
    <citation type="submission" date="2014-06" db="EMBL/GenBank/DDBJ databases">
        <authorList>
            <person name="Winans N.J."/>
            <person name="Newell P.D."/>
            <person name="Douglas A.E."/>
        </authorList>
    </citation>
    <scope>NUCLEOTIDE SEQUENCE [LARGE SCALE GENOMIC DNA]</scope>
    <source>
        <strain evidence="3">DmL_052</strain>
    </source>
</reference>
<accession>A0A251ZTD7</accession>
<sequence>MKHSVWIRNLLVATFLSSAMSMGAVAAYGKDIVSNKMAVPLKQAEQLMKQGKYAQADEAIKEVQAIPNASPYEHDIITQLQIASAVKQNKVDVALAGYTHLLSSSRLTKDQRIQTMMAQASLAYRARKYPQTAQYIQQYFKAGGDNPHMQTLLIQSYFLNNDFKSALNEQQKQINTELKNGSVPAETQWQFMVNCQQKLGDQEGLRHSYMQLALHYPKPEYWSHVMNSLVSAKGMTPQVELEVWRFREQAGLLTTVDQYMTMAEIAVQAGLPHVGKEALVGGRAKGLLTGNNASRALRLEDYIGKIIEKQKQEFNTQLSVARQEKTSDGLFKLGYDSFAGGEVADGIKIMQAALAKPMTDRNIASLEYALAEQASGDKKKAVTVLKSLTGQNVPAELASLWLMKWQAK</sequence>
<protein>
    <recommendedName>
        <fullName evidence="4">Tetratricopeptide repeat family protein</fullName>
    </recommendedName>
</protein>
<feature type="chain" id="PRO_5011562193" description="Tetratricopeptide repeat family protein" evidence="1">
    <location>
        <begin position="27"/>
        <end position="408"/>
    </location>
</feature>
<dbReference type="InterPro" id="IPR011990">
    <property type="entry name" value="TPR-like_helical_dom_sf"/>
</dbReference>
<gene>
    <name evidence="2" type="ORF">HK18_00760</name>
</gene>
<dbReference type="AlphaFoldDB" id="A0A251ZTD7"/>
<feature type="signal peptide" evidence="1">
    <location>
        <begin position="1"/>
        <end position="26"/>
    </location>
</feature>
<keyword evidence="1" id="KW-0732">Signal</keyword>
<name>A0A251ZTD7_9PROT</name>
<dbReference type="EMBL" id="JOPB01000011">
    <property type="protein sequence ID" value="OUI77916.1"/>
    <property type="molecule type" value="Genomic_DNA"/>
</dbReference>
<comment type="caution">
    <text evidence="2">The sequence shown here is derived from an EMBL/GenBank/DDBJ whole genome shotgun (WGS) entry which is preliminary data.</text>
</comment>